<dbReference type="KEGG" id="rgr:FZ934_01545"/>
<evidence type="ECO:0000259" key="2">
    <source>
        <dbReference type="Pfam" id="PF09335"/>
    </source>
</evidence>
<dbReference type="EMBL" id="CP043498">
    <property type="protein sequence ID" value="QFY59240.1"/>
    <property type="molecule type" value="Genomic_DNA"/>
</dbReference>
<keyword evidence="1" id="KW-1133">Transmembrane helix</keyword>
<dbReference type="PANTHER" id="PTHR42709:SF4">
    <property type="entry name" value="INNER MEMBRANE PROTEIN YQAA"/>
    <property type="match status" value="1"/>
</dbReference>
<name>A0A5Q0C5G2_9HYPH</name>
<gene>
    <name evidence="3" type="ORF">FZ934_01545</name>
</gene>
<organism evidence="3 4">
    <name type="scientific">Rhizobium grahamii</name>
    <dbReference type="NCBI Taxonomy" id="1120045"/>
    <lineage>
        <taxon>Bacteria</taxon>
        <taxon>Pseudomonadati</taxon>
        <taxon>Pseudomonadota</taxon>
        <taxon>Alphaproteobacteria</taxon>
        <taxon>Hyphomicrobiales</taxon>
        <taxon>Rhizobiaceae</taxon>
        <taxon>Rhizobium/Agrobacterium group</taxon>
        <taxon>Rhizobium</taxon>
    </lineage>
</organism>
<keyword evidence="1" id="KW-0472">Membrane</keyword>
<dbReference type="InterPro" id="IPR051311">
    <property type="entry name" value="DedA_domain"/>
</dbReference>
<feature type="transmembrane region" description="Helical" evidence="1">
    <location>
        <begin position="121"/>
        <end position="145"/>
    </location>
</feature>
<dbReference type="Pfam" id="PF09335">
    <property type="entry name" value="VTT_dom"/>
    <property type="match status" value="1"/>
</dbReference>
<keyword evidence="1" id="KW-0812">Transmembrane</keyword>
<evidence type="ECO:0000313" key="3">
    <source>
        <dbReference type="EMBL" id="QFY59240.1"/>
    </source>
</evidence>
<reference evidence="3 4" key="1">
    <citation type="submission" date="2019-08" db="EMBL/GenBank/DDBJ databases">
        <title>Prosopis cineraria nodule microbiome.</title>
        <authorList>
            <person name="Ali R."/>
            <person name="Chaluvadi S.R."/>
            <person name="Wang X."/>
        </authorList>
    </citation>
    <scope>NUCLEOTIDE SEQUENCE [LARGE SCALE GENOMIC DNA]</scope>
    <source>
        <strain evidence="3 4">BG7</strain>
    </source>
</reference>
<sequence length="146" mass="16025">MTDLAVYGGLFLVAFVAATIFPMQSEAGLVALIVTERYPVLALIAVATMGNVLGSTVNWLLGLGIERFRHKRWFPVSQPALDKAQGWYRRYGKWSLLLSWMPIIGDPITIVAGVLREPFPMFLLLVTIAKTVRYGVLAAATLGVMS</sequence>
<feature type="transmembrane region" description="Helical" evidence="1">
    <location>
        <begin position="37"/>
        <end position="61"/>
    </location>
</feature>
<dbReference type="Proteomes" id="UP000326881">
    <property type="component" value="Chromosome"/>
</dbReference>
<accession>A0A5Q0C5G2</accession>
<dbReference type="AlphaFoldDB" id="A0A5Q0C5G2"/>
<keyword evidence="4" id="KW-1185">Reference proteome</keyword>
<dbReference type="PANTHER" id="PTHR42709">
    <property type="entry name" value="ALKALINE PHOSPHATASE LIKE PROTEIN"/>
    <property type="match status" value="1"/>
</dbReference>
<dbReference type="RefSeq" id="WP_153269619.1">
    <property type="nucleotide sequence ID" value="NZ_CP043498.1"/>
</dbReference>
<evidence type="ECO:0000256" key="1">
    <source>
        <dbReference type="SAM" id="Phobius"/>
    </source>
</evidence>
<evidence type="ECO:0000313" key="4">
    <source>
        <dbReference type="Proteomes" id="UP000326881"/>
    </source>
</evidence>
<feature type="transmembrane region" description="Helical" evidence="1">
    <location>
        <begin position="94"/>
        <end position="115"/>
    </location>
</feature>
<protein>
    <submittedName>
        <fullName evidence="3">DedA family protein</fullName>
    </submittedName>
</protein>
<dbReference type="InterPro" id="IPR032816">
    <property type="entry name" value="VTT_dom"/>
</dbReference>
<feature type="domain" description="VTT" evidence="2">
    <location>
        <begin position="39"/>
        <end position="139"/>
    </location>
</feature>
<dbReference type="OrthoDB" id="9814483at2"/>
<proteinExistence type="predicted"/>